<dbReference type="AlphaFoldDB" id="A0A178M3M3"/>
<dbReference type="InterPro" id="IPR025159">
    <property type="entry name" value="AbiEi_N"/>
</dbReference>
<dbReference type="STRING" id="912594.AWC12_12205"/>
<dbReference type="Proteomes" id="UP000078396">
    <property type="component" value="Unassembled WGS sequence"/>
</dbReference>
<evidence type="ECO:0000313" key="3">
    <source>
        <dbReference type="EMBL" id="OAN41897.1"/>
    </source>
</evidence>
<feature type="domain" description="Restriction endonuclease type II-like" evidence="2">
    <location>
        <begin position="197"/>
        <end position="283"/>
    </location>
</feature>
<dbReference type="InterPro" id="IPR011335">
    <property type="entry name" value="Restrct_endonuc-II-like"/>
</dbReference>
<dbReference type="Gene3D" id="3.40.960.10">
    <property type="entry name" value="VSR Endonuclease"/>
    <property type="match status" value="1"/>
</dbReference>
<evidence type="ECO:0000313" key="4">
    <source>
        <dbReference type="Proteomes" id="UP000078396"/>
    </source>
</evidence>
<evidence type="ECO:0008006" key="5">
    <source>
        <dbReference type="Google" id="ProtNLM"/>
    </source>
</evidence>
<dbReference type="Pfam" id="PF13338">
    <property type="entry name" value="AbiEi_4"/>
    <property type="match status" value="1"/>
</dbReference>
<sequence length="285" mass="31663">MVSDYLKRHDGVVTLAQARAAGLSKYSVSRRVSSGRWRRCSKGVYFADDRPFSDAARVRAAVWGYGELAAASGLAAAWWHGLTRFAPTIVEVTVPRDSNGRVHEGSIVRRRNLVRADLVEVRGLLVTAMPLTVVEAAVRRRGGAKLMDGALQRDTRLTDLWKAHLRNKGRYGSPAARRLLQAADDGAQSEAERILLRLLRTGGLTGWKANFPVNGYRIDVAFLVEKVAVEVDGFAFHSDPDAFHNDRVRQNSIALQGWQVLRFTWLDLTEYPERVLATIRSALSA</sequence>
<protein>
    <recommendedName>
        <fullName evidence="5">DUF559 domain-containing protein</fullName>
    </recommendedName>
</protein>
<dbReference type="RefSeq" id="WP_064280098.1">
    <property type="nucleotide sequence ID" value="NZ_LWCS01000002.1"/>
</dbReference>
<accession>A0A178M3M3</accession>
<dbReference type="SUPFAM" id="SSF52980">
    <property type="entry name" value="Restriction endonuclease-like"/>
    <property type="match status" value="1"/>
</dbReference>
<dbReference type="EMBL" id="LWCS01000002">
    <property type="protein sequence ID" value="OAN41897.1"/>
    <property type="molecule type" value="Genomic_DNA"/>
</dbReference>
<organism evidence="3 4">
    <name type="scientific">Mycolicibacterium iranicum</name>
    <name type="common">Mycobacterium iranicum</name>
    <dbReference type="NCBI Taxonomy" id="912594"/>
    <lineage>
        <taxon>Bacteria</taxon>
        <taxon>Bacillati</taxon>
        <taxon>Actinomycetota</taxon>
        <taxon>Actinomycetes</taxon>
        <taxon>Mycobacteriales</taxon>
        <taxon>Mycobacteriaceae</taxon>
        <taxon>Mycolicibacterium</taxon>
    </lineage>
</organism>
<feature type="domain" description="AbiEi antitoxin N-terminal" evidence="1">
    <location>
        <begin position="5"/>
        <end position="45"/>
    </location>
</feature>
<evidence type="ECO:0000259" key="2">
    <source>
        <dbReference type="Pfam" id="PF18741"/>
    </source>
</evidence>
<dbReference type="OrthoDB" id="5243722at2"/>
<reference evidence="3 4" key="1">
    <citation type="submission" date="2016-04" db="EMBL/GenBank/DDBJ databases">
        <title>Draft Genome Sequences of Staphylococcus capitis Strain H36, S. capitis Strain H65, S. cohnii Strain H62, S. hominis Strain H69, Mycobacterium iranicum Strain H39, Plantibacter sp. Strain H53, Pseudomonas oryzihabitans Strain H72, and Microbacterium sp. Strain H83, isolated from residential settings.</title>
        <authorList>
            <person name="Lymperopoulou D."/>
            <person name="Adams R.I."/>
            <person name="Lindow S."/>
            <person name="Coil D.A."/>
            <person name="Jospin G."/>
            <person name="Eisen J.A."/>
        </authorList>
    </citation>
    <scope>NUCLEOTIDE SEQUENCE [LARGE SCALE GENOMIC DNA]</scope>
    <source>
        <strain evidence="3 4">H39</strain>
    </source>
</reference>
<dbReference type="Pfam" id="PF18741">
    <property type="entry name" value="MTES_1575"/>
    <property type="match status" value="1"/>
</dbReference>
<name>A0A178M3M3_MYCIR</name>
<dbReference type="InterPro" id="IPR049468">
    <property type="entry name" value="Restrct_endonuc-II-like_dom"/>
</dbReference>
<proteinExistence type="predicted"/>
<evidence type="ECO:0000259" key="1">
    <source>
        <dbReference type="Pfam" id="PF13338"/>
    </source>
</evidence>
<comment type="caution">
    <text evidence="3">The sequence shown here is derived from an EMBL/GenBank/DDBJ whole genome shotgun (WGS) entry which is preliminary data.</text>
</comment>
<gene>
    <name evidence="3" type="ORF">A4X20_03435</name>
</gene>